<gene>
    <name evidence="1" type="ORF">CVV26_03050</name>
</gene>
<feature type="non-terminal residue" evidence="1">
    <location>
        <position position="1"/>
    </location>
</feature>
<evidence type="ECO:0000313" key="2">
    <source>
        <dbReference type="Proteomes" id="UP000233414"/>
    </source>
</evidence>
<dbReference type="Proteomes" id="UP000233414">
    <property type="component" value="Unassembled WGS sequence"/>
</dbReference>
<sequence>TIAQEYFPLTKEQAIEKGYQWKDPEQRNIQIDIRTEDLPDNIKDVSDDIVNKIIECANTKCTGFNPVNCNCTKAFKIIKPELEFYKKMNLPLPRLCPNCRHYDRIKQRNPLKLWHRKCQCNGTHSSNGVYKNTIEHFHGNQPCPNEFETTYAPDRPEIVYCEKCYLAEVT</sequence>
<dbReference type="EMBL" id="PGYQ01000018">
    <property type="protein sequence ID" value="PKL72069.1"/>
    <property type="molecule type" value="Genomic_DNA"/>
</dbReference>
<accession>A0A2N1UMT5</accession>
<dbReference type="AlphaFoldDB" id="A0A2N1UMT5"/>
<organism evidence="1 2">
    <name type="scientific">Candidatus Kuenenbacteria bacterium HGW-Kuenenbacteria-1</name>
    <dbReference type="NCBI Taxonomy" id="2013812"/>
    <lineage>
        <taxon>Bacteria</taxon>
        <taxon>Candidatus Kueneniibacteriota</taxon>
    </lineage>
</organism>
<evidence type="ECO:0000313" key="1">
    <source>
        <dbReference type="EMBL" id="PKL72069.1"/>
    </source>
</evidence>
<proteinExistence type="predicted"/>
<reference evidence="1 2" key="1">
    <citation type="journal article" date="2017" name="ISME J.">
        <title>Potential for microbial H2 and metal transformations associated with novel bacteria and archaea in deep terrestrial subsurface sediments.</title>
        <authorList>
            <person name="Hernsdorf A.W."/>
            <person name="Amano Y."/>
            <person name="Miyakawa K."/>
            <person name="Ise K."/>
            <person name="Suzuki Y."/>
            <person name="Anantharaman K."/>
            <person name="Probst A."/>
            <person name="Burstein D."/>
            <person name="Thomas B.C."/>
            <person name="Banfield J.F."/>
        </authorList>
    </citation>
    <scope>NUCLEOTIDE SEQUENCE [LARGE SCALE GENOMIC DNA]</scope>
    <source>
        <strain evidence="1">HGW-Kuenenbacteria-1</strain>
    </source>
</reference>
<name>A0A2N1UMT5_9BACT</name>
<comment type="caution">
    <text evidence="1">The sequence shown here is derived from an EMBL/GenBank/DDBJ whole genome shotgun (WGS) entry which is preliminary data.</text>
</comment>
<protein>
    <submittedName>
        <fullName evidence="1">Uncharacterized protein</fullName>
    </submittedName>
</protein>